<gene>
    <name evidence="1" type="ORF">SK128_024296</name>
</gene>
<protein>
    <submittedName>
        <fullName evidence="1">Uncharacterized protein</fullName>
    </submittedName>
</protein>
<proteinExistence type="predicted"/>
<comment type="caution">
    <text evidence="1">The sequence shown here is derived from an EMBL/GenBank/DDBJ whole genome shotgun (WGS) entry which is preliminary data.</text>
</comment>
<dbReference type="AlphaFoldDB" id="A0AAN9AD27"/>
<sequence>MAICDVNDNRFSRTCLVLQTGSGDCGEEVAKTCNIGCTSYATRALRQKNFANLDDPTNVR</sequence>
<dbReference type="Proteomes" id="UP001381693">
    <property type="component" value="Unassembled WGS sequence"/>
</dbReference>
<name>A0AAN9AD27_HALRR</name>
<organism evidence="1 2">
    <name type="scientific">Halocaridina rubra</name>
    <name type="common">Hawaiian red shrimp</name>
    <dbReference type="NCBI Taxonomy" id="373956"/>
    <lineage>
        <taxon>Eukaryota</taxon>
        <taxon>Metazoa</taxon>
        <taxon>Ecdysozoa</taxon>
        <taxon>Arthropoda</taxon>
        <taxon>Crustacea</taxon>
        <taxon>Multicrustacea</taxon>
        <taxon>Malacostraca</taxon>
        <taxon>Eumalacostraca</taxon>
        <taxon>Eucarida</taxon>
        <taxon>Decapoda</taxon>
        <taxon>Pleocyemata</taxon>
        <taxon>Caridea</taxon>
        <taxon>Atyoidea</taxon>
        <taxon>Atyidae</taxon>
        <taxon>Halocaridina</taxon>
    </lineage>
</organism>
<accession>A0AAN9AD27</accession>
<evidence type="ECO:0000313" key="2">
    <source>
        <dbReference type="Proteomes" id="UP001381693"/>
    </source>
</evidence>
<evidence type="ECO:0000313" key="1">
    <source>
        <dbReference type="EMBL" id="KAK7084053.1"/>
    </source>
</evidence>
<keyword evidence="2" id="KW-1185">Reference proteome</keyword>
<reference evidence="1 2" key="1">
    <citation type="submission" date="2023-11" db="EMBL/GenBank/DDBJ databases">
        <title>Halocaridina rubra genome assembly.</title>
        <authorList>
            <person name="Smith C."/>
        </authorList>
    </citation>
    <scope>NUCLEOTIDE SEQUENCE [LARGE SCALE GENOMIC DNA]</scope>
    <source>
        <strain evidence="1">EP-1</strain>
        <tissue evidence="1">Whole</tissue>
    </source>
</reference>
<dbReference type="EMBL" id="JAXCGZ010002314">
    <property type="protein sequence ID" value="KAK7084053.1"/>
    <property type="molecule type" value="Genomic_DNA"/>
</dbReference>